<evidence type="ECO:0000256" key="1">
    <source>
        <dbReference type="SAM" id="MobiDB-lite"/>
    </source>
</evidence>
<reference evidence="2 3" key="1">
    <citation type="submission" date="2022-11" db="EMBL/GenBank/DDBJ databases">
        <title>Minimal conservation of predation-associated metabolite biosynthetic gene clusters underscores biosynthetic potential of Myxococcota including descriptions for ten novel species: Archangium lansinium sp. nov., Myxococcus landrumus sp. nov., Nannocystis bai.</title>
        <authorList>
            <person name="Ahearne A."/>
            <person name="Stevens C."/>
            <person name="Dowd S."/>
        </authorList>
    </citation>
    <scope>NUCLEOTIDE SEQUENCE [LARGE SCALE GENOMIC DNA]</scope>
    <source>
        <strain evidence="2 3">BB15-2</strain>
    </source>
</reference>
<dbReference type="EMBL" id="JAQNDL010000003">
    <property type="protein sequence ID" value="MDC0720891.1"/>
    <property type="molecule type" value="Genomic_DNA"/>
</dbReference>
<feature type="region of interest" description="Disordered" evidence="1">
    <location>
        <begin position="196"/>
        <end position="292"/>
    </location>
</feature>
<comment type="caution">
    <text evidence="2">The sequence shown here is derived from an EMBL/GenBank/DDBJ whole genome shotgun (WGS) entry which is preliminary data.</text>
</comment>
<accession>A0ABT5E4X2</accession>
<dbReference type="Proteomes" id="UP001221686">
    <property type="component" value="Unassembled WGS sequence"/>
</dbReference>
<feature type="compositionally biased region" description="Basic and acidic residues" evidence="1">
    <location>
        <begin position="228"/>
        <end position="262"/>
    </location>
</feature>
<feature type="compositionally biased region" description="Basic and acidic residues" evidence="1">
    <location>
        <begin position="67"/>
        <end position="84"/>
    </location>
</feature>
<proteinExistence type="predicted"/>
<gene>
    <name evidence="2" type="ORF">POL25_28560</name>
</gene>
<feature type="compositionally biased region" description="Basic and acidic residues" evidence="1">
    <location>
        <begin position="31"/>
        <end position="40"/>
    </location>
</feature>
<feature type="compositionally biased region" description="Basic and acidic residues" evidence="1">
    <location>
        <begin position="199"/>
        <end position="214"/>
    </location>
</feature>
<evidence type="ECO:0000313" key="2">
    <source>
        <dbReference type="EMBL" id="MDC0720891.1"/>
    </source>
</evidence>
<protein>
    <submittedName>
        <fullName evidence="2">Uncharacterized protein</fullName>
    </submittedName>
</protein>
<sequence length="292" mass="31296">MKWGLQHVKVTLEESESGETVVIQQSSDGRVTCERGKQSKSESAANHAPRAARTKTEASTSVPAKPVAEKRREGEARAAEDKPKARAAAKKPRVSQPASPPSGGRRTSLEWMPVKDHKYDGFAAPSGAGHFKALIAEGTQWALFFEIKGIVVKPIACFGKVSEAKKRAQKLHDAGWPESEFGPLTAGLIARACPAPAGRADEGTQRGEERKAAPETEENPAPPRVAPKAKEKPAVSKTKEKPAAQGPEEKPAAPEPEPRGPSKSEAAQDQELMSGFTSEIEKALDEDEDEDD</sequence>
<organism evidence="2 3">
    <name type="scientific">Nannocystis bainbridge</name>
    <dbReference type="NCBI Taxonomy" id="2995303"/>
    <lineage>
        <taxon>Bacteria</taxon>
        <taxon>Pseudomonadati</taxon>
        <taxon>Myxococcota</taxon>
        <taxon>Polyangia</taxon>
        <taxon>Nannocystales</taxon>
        <taxon>Nannocystaceae</taxon>
        <taxon>Nannocystis</taxon>
    </lineage>
</organism>
<name>A0ABT5E4X2_9BACT</name>
<dbReference type="RefSeq" id="WP_272089400.1">
    <property type="nucleotide sequence ID" value="NZ_JAQNDL010000003.1"/>
</dbReference>
<evidence type="ECO:0000313" key="3">
    <source>
        <dbReference type="Proteomes" id="UP001221686"/>
    </source>
</evidence>
<keyword evidence="3" id="KW-1185">Reference proteome</keyword>
<feature type="region of interest" description="Disordered" evidence="1">
    <location>
        <begin position="14"/>
        <end position="110"/>
    </location>
</feature>